<evidence type="ECO:0000256" key="1">
    <source>
        <dbReference type="ARBA" id="ARBA00007118"/>
    </source>
</evidence>
<sequence length="276" mass="30495">MNNTDFIKVNSERCTKCGLCVEVCRGTLVMGNLGPKVAKNLCIECGHCVAVCPNAALDSIRTPLQNQIPIKKEYIIDFDTAAGFLRSRRSVRSFQKKGVPRATVLELLDIARFAPTACNSQGISYHVIDDSNTLHQISSMIADWAEKAIEVGSLKNSPWVQNTASTIAQYRKDGKDTILRDAPCLIVITAKKDQKALGRDNTHFSLVYAQLYAPTLGLGSCCSGLFEYCVTDEYAPLLKILNIYPNRVVTGGLLIGYPLYSFKRLVDRAPLQVTWK</sequence>
<dbReference type="Gene3D" id="3.30.70.20">
    <property type="match status" value="1"/>
</dbReference>
<evidence type="ECO:0000256" key="3">
    <source>
        <dbReference type="ARBA" id="ARBA00023002"/>
    </source>
</evidence>
<keyword evidence="4" id="KW-0408">Iron</keyword>
<comment type="similarity">
    <text evidence="1">Belongs to the nitroreductase family.</text>
</comment>
<dbReference type="SUPFAM" id="SSF55469">
    <property type="entry name" value="FMN-dependent nitroreductase-like"/>
    <property type="match status" value="1"/>
</dbReference>
<evidence type="ECO:0000313" key="8">
    <source>
        <dbReference type="Proteomes" id="UP001623660"/>
    </source>
</evidence>
<accession>A0ABW8SJ38</accession>
<keyword evidence="8" id="KW-1185">Reference proteome</keyword>
<comment type="caution">
    <text evidence="7">The sequence shown here is derived from an EMBL/GenBank/DDBJ whole genome shotgun (WGS) entry which is preliminary data.</text>
</comment>
<proteinExistence type="inferred from homology"/>
<dbReference type="SUPFAM" id="SSF54862">
    <property type="entry name" value="4Fe-4S ferredoxins"/>
    <property type="match status" value="1"/>
</dbReference>
<keyword evidence="2" id="KW-0479">Metal-binding</keyword>
<keyword evidence="5" id="KW-0411">Iron-sulfur</keyword>
<evidence type="ECO:0000259" key="6">
    <source>
        <dbReference type="PROSITE" id="PS51379"/>
    </source>
</evidence>
<organism evidence="7 8">
    <name type="scientific">Candidatus Clostridium eludens</name>
    <dbReference type="NCBI Taxonomy" id="3381663"/>
    <lineage>
        <taxon>Bacteria</taxon>
        <taxon>Bacillati</taxon>
        <taxon>Bacillota</taxon>
        <taxon>Clostridia</taxon>
        <taxon>Eubacteriales</taxon>
        <taxon>Clostridiaceae</taxon>
        <taxon>Clostridium</taxon>
    </lineage>
</organism>
<protein>
    <submittedName>
        <fullName evidence="7">Nitroreductase family protein</fullName>
    </submittedName>
</protein>
<evidence type="ECO:0000256" key="2">
    <source>
        <dbReference type="ARBA" id="ARBA00022723"/>
    </source>
</evidence>
<gene>
    <name evidence="7" type="ORF">ACJDU8_10670</name>
</gene>
<dbReference type="PROSITE" id="PS51379">
    <property type="entry name" value="4FE4S_FER_2"/>
    <property type="match status" value="2"/>
</dbReference>
<dbReference type="Proteomes" id="UP001623660">
    <property type="component" value="Unassembled WGS sequence"/>
</dbReference>
<dbReference type="PROSITE" id="PS00198">
    <property type="entry name" value="4FE4S_FER_1"/>
    <property type="match status" value="1"/>
</dbReference>
<evidence type="ECO:0000313" key="7">
    <source>
        <dbReference type="EMBL" id="MFL0196024.1"/>
    </source>
</evidence>
<name>A0ABW8SJ38_9CLOT</name>
<dbReference type="PANTHER" id="PTHR43673">
    <property type="entry name" value="NAD(P)H NITROREDUCTASE YDGI-RELATED"/>
    <property type="match status" value="1"/>
</dbReference>
<dbReference type="Pfam" id="PF00881">
    <property type="entry name" value="Nitroreductase"/>
    <property type="match status" value="1"/>
</dbReference>
<keyword evidence="3" id="KW-0560">Oxidoreductase</keyword>
<dbReference type="RefSeq" id="WP_406792140.1">
    <property type="nucleotide sequence ID" value="NZ_JBJHZX010000014.1"/>
</dbReference>
<dbReference type="InterPro" id="IPR029479">
    <property type="entry name" value="Nitroreductase"/>
</dbReference>
<dbReference type="EMBL" id="JBJHZX010000014">
    <property type="protein sequence ID" value="MFL0196024.1"/>
    <property type="molecule type" value="Genomic_DNA"/>
</dbReference>
<dbReference type="InterPro" id="IPR017900">
    <property type="entry name" value="4Fe4S_Fe_S_CS"/>
</dbReference>
<feature type="domain" description="4Fe-4S ferredoxin-type" evidence="6">
    <location>
        <begin position="5"/>
        <end position="24"/>
    </location>
</feature>
<evidence type="ECO:0000256" key="4">
    <source>
        <dbReference type="ARBA" id="ARBA00023004"/>
    </source>
</evidence>
<dbReference type="CDD" id="cd02143">
    <property type="entry name" value="nitroreductase_FeS-like"/>
    <property type="match status" value="1"/>
</dbReference>
<evidence type="ECO:0000256" key="5">
    <source>
        <dbReference type="ARBA" id="ARBA00023014"/>
    </source>
</evidence>
<dbReference type="Pfam" id="PF13187">
    <property type="entry name" value="Fer4_9"/>
    <property type="match status" value="1"/>
</dbReference>
<dbReference type="Gene3D" id="3.40.109.10">
    <property type="entry name" value="NADH Oxidase"/>
    <property type="match status" value="1"/>
</dbReference>
<dbReference type="InterPro" id="IPR017896">
    <property type="entry name" value="4Fe4S_Fe-S-bd"/>
</dbReference>
<dbReference type="InterPro" id="IPR000415">
    <property type="entry name" value="Nitroreductase-like"/>
</dbReference>
<dbReference type="PANTHER" id="PTHR43673:SF10">
    <property type="entry name" value="NADH DEHYDROGENASE_NAD(P)H NITROREDUCTASE XCC3605-RELATED"/>
    <property type="match status" value="1"/>
</dbReference>
<feature type="domain" description="4Fe-4S ferredoxin-type" evidence="6">
    <location>
        <begin position="33"/>
        <end position="62"/>
    </location>
</feature>
<reference evidence="7 8" key="1">
    <citation type="submission" date="2024-11" db="EMBL/GenBank/DDBJ databases">
        <authorList>
            <person name="Heng Y.C."/>
            <person name="Lim A.C.H."/>
            <person name="Lee J.K.Y."/>
            <person name="Kittelmann S."/>
        </authorList>
    </citation>
    <scope>NUCLEOTIDE SEQUENCE [LARGE SCALE GENOMIC DNA]</scope>
    <source>
        <strain evidence="7 8">WILCCON 0269</strain>
    </source>
</reference>